<comment type="cofactor">
    <cofactor evidence="1">
        <name>Mg(2+)</name>
        <dbReference type="ChEBI" id="CHEBI:18420"/>
    </cofactor>
</comment>
<dbReference type="KEGG" id="tpi:TREPR_3247"/>
<dbReference type="GO" id="GO:0005524">
    <property type="term" value="F:ATP binding"/>
    <property type="evidence" value="ECO:0007669"/>
    <property type="project" value="UniProtKB-KW"/>
</dbReference>
<keyword evidence="5" id="KW-0547">Nucleotide-binding</keyword>
<keyword evidence="10" id="KW-1185">Reference proteome</keyword>
<evidence type="ECO:0000256" key="4">
    <source>
        <dbReference type="ARBA" id="ARBA00022723"/>
    </source>
</evidence>
<evidence type="ECO:0000313" key="9">
    <source>
        <dbReference type="EMBL" id="AEF86423.1"/>
    </source>
</evidence>
<reference evidence="10" key="1">
    <citation type="submission" date="2009-12" db="EMBL/GenBank/DDBJ databases">
        <title>Complete sequence of Treponema primitia strain ZAS-2.</title>
        <authorList>
            <person name="Tetu S.G."/>
            <person name="Matson E."/>
            <person name="Ren Q."/>
            <person name="Seshadri R."/>
            <person name="Elbourne L."/>
            <person name="Hassan K.A."/>
            <person name="Durkin A."/>
            <person name="Radune D."/>
            <person name="Mohamoud Y."/>
            <person name="Shay R."/>
            <person name="Jin S."/>
            <person name="Zhang X."/>
            <person name="Lucey K."/>
            <person name="Ballor N.R."/>
            <person name="Ottesen E."/>
            <person name="Rosenthal R."/>
            <person name="Allen A."/>
            <person name="Leadbetter J.R."/>
            <person name="Paulsen I.T."/>
        </authorList>
    </citation>
    <scope>NUCLEOTIDE SEQUENCE [LARGE SCALE GENOMIC DNA]</scope>
    <source>
        <strain evidence="10">ATCC BAA-887 / DSM 12427 / ZAS-2</strain>
    </source>
</reference>
<dbReference type="InterPro" id="IPR041633">
    <property type="entry name" value="Polbeta"/>
</dbReference>
<evidence type="ECO:0000256" key="5">
    <source>
        <dbReference type="ARBA" id="ARBA00022741"/>
    </source>
</evidence>
<evidence type="ECO:0000256" key="3">
    <source>
        <dbReference type="ARBA" id="ARBA00022695"/>
    </source>
</evidence>
<dbReference type="InterPro" id="IPR043519">
    <property type="entry name" value="NT_sf"/>
</dbReference>
<dbReference type="CDD" id="cd05403">
    <property type="entry name" value="NT_KNTase_like"/>
    <property type="match status" value="1"/>
</dbReference>
<gene>
    <name evidence="9" type="ordered locus">TREPR_3247</name>
</gene>
<dbReference type="GO" id="GO:0046872">
    <property type="term" value="F:metal ion binding"/>
    <property type="evidence" value="ECO:0007669"/>
    <property type="project" value="UniProtKB-KW"/>
</dbReference>
<evidence type="ECO:0000256" key="7">
    <source>
        <dbReference type="ARBA" id="ARBA00022842"/>
    </source>
</evidence>
<dbReference type="eggNOG" id="COG1669">
    <property type="taxonomic scope" value="Bacteria"/>
</dbReference>
<dbReference type="Gene3D" id="3.30.460.10">
    <property type="entry name" value="Beta Polymerase, domain 2"/>
    <property type="match status" value="1"/>
</dbReference>
<dbReference type="STRING" id="545694.TREPR_3247"/>
<sequence>MVENLNKKGLQNTLKYRIITNMNIQTITALEKALKDENILKKYNLEKIGIFGSFARGEKANDIDFYIDLENYNINNLINLKKDLEKITEKEVDIMIKKYANPIVLYRAQKDMKYVTQ</sequence>
<dbReference type="PANTHER" id="PTHR33571:SF14">
    <property type="entry name" value="PROTEIN ADENYLYLTRANSFERASE MJ0435-RELATED"/>
    <property type="match status" value="1"/>
</dbReference>
<organism evidence="9 10">
    <name type="scientific">Treponema primitia (strain ATCC BAA-887 / DSM 12427 / ZAS-2)</name>
    <dbReference type="NCBI Taxonomy" id="545694"/>
    <lineage>
        <taxon>Bacteria</taxon>
        <taxon>Pseudomonadati</taxon>
        <taxon>Spirochaetota</taxon>
        <taxon>Spirochaetia</taxon>
        <taxon>Spirochaetales</taxon>
        <taxon>Treponemataceae</taxon>
        <taxon>Treponema</taxon>
    </lineage>
</organism>
<evidence type="ECO:0000256" key="1">
    <source>
        <dbReference type="ARBA" id="ARBA00001946"/>
    </source>
</evidence>
<dbReference type="PANTHER" id="PTHR33571">
    <property type="entry name" value="SSL8005 PROTEIN"/>
    <property type="match status" value="1"/>
</dbReference>
<evidence type="ECO:0000256" key="6">
    <source>
        <dbReference type="ARBA" id="ARBA00022840"/>
    </source>
</evidence>
<evidence type="ECO:0000256" key="2">
    <source>
        <dbReference type="ARBA" id="ARBA00022679"/>
    </source>
</evidence>
<feature type="domain" description="Polymerase beta nucleotidyltransferase" evidence="8">
    <location>
        <begin position="38"/>
        <end position="113"/>
    </location>
</feature>
<proteinExistence type="predicted"/>
<dbReference type="GO" id="GO:0016779">
    <property type="term" value="F:nucleotidyltransferase activity"/>
    <property type="evidence" value="ECO:0007669"/>
    <property type="project" value="UniProtKB-KW"/>
</dbReference>
<evidence type="ECO:0000313" key="10">
    <source>
        <dbReference type="Proteomes" id="UP000009223"/>
    </source>
</evidence>
<keyword evidence="6" id="KW-0067">ATP-binding</keyword>
<keyword evidence="7" id="KW-0460">Magnesium</keyword>
<evidence type="ECO:0000259" key="8">
    <source>
        <dbReference type="Pfam" id="PF18765"/>
    </source>
</evidence>
<dbReference type="InterPro" id="IPR052038">
    <property type="entry name" value="Type-VII_TA_antitoxin"/>
</dbReference>
<protein>
    <submittedName>
        <fullName evidence="9">Nucleotidyltransferase family protein</fullName>
    </submittedName>
</protein>
<keyword evidence="4" id="KW-0479">Metal-binding</keyword>
<dbReference type="Pfam" id="PF18765">
    <property type="entry name" value="Polbeta"/>
    <property type="match status" value="1"/>
</dbReference>
<name>F5YKX0_TREPZ</name>
<keyword evidence="2 9" id="KW-0808">Transferase</keyword>
<dbReference type="AlphaFoldDB" id="F5YKX0"/>
<dbReference type="SUPFAM" id="SSF81301">
    <property type="entry name" value="Nucleotidyltransferase"/>
    <property type="match status" value="1"/>
</dbReference>
<keyword evidence="3" id="KW-0548">Nucleotidyltransferase</keyword>
<reference evidence="9 10" key="2">
    <citation type="journal article" date="2011" name="ISME J.">
        <title>RNA-seq reveals cooperative metabolic interactions between two termite-gut spirochete species in co-culture.</title>
        <authorList>
            <person name="Rosenthal A.Z."/>
            <person name="Matson E.G."/>
            <person name="Eldar A."/>
            <person name="Leadbetter J.R."/>
        </authorList>
    </citation>
    <scope>NUCLEOTIDE SEQUENCE [LARGE SCALE GENOMIC DNA]</scope>
    <source>
        <strain evidence="10">ATCC BAA-887 / DSM 12427 / ZAS-2</strain>
    </source>
</reference>
<accession>F5YKX0</accession>
<dbReference type="Proteomes" id="UP000009223">
    <property type="component" value="Chromosome"/>
</dbReference>
<dbReference type="EMBL" id="CP001843">
    <property type="protein sequence ID" value="AEF86423.1"/>
    <property type="molecule type" value="Genomic_DNA"/>
</dbReference>
<dbReference type="HOGENOM" id="CLU_130257_6_0_12"/>